<dbReference type="Proteomes" id="UP000598174">
    <property type="component" value="Unassembled WGS sequence"/>
</dbReference>
<dbReference type="AlphaFoldDB" id="A0A919JBH9"/>
<proteinExistence type="predicted"/>
<evidence type="ECO:0000313" key="1">
    <source>
        <dbReference type="EMBL" id="GIE16797.1"/>
    </source>
</evidence>
<accession>A0A919JBH9</accession>
<protein>
    <submittedName>
        <fullName evidence="1">Uncharacterized protein</fullName>
    </submittedName>
</protein>
<dbReference type="EMBL" id="BOMM01000100">
    <property type="protein sequence ID" value="GIE16797.1"/>
    <property type="molecule type" value="Genomic_DNA"/>
</dbReference>
<gene>
    <name evidence="1" type="ORF">Afe05nite_86370</name>
</gene>
<sequence>MPVLWVASDRVVVPVTRKTTAQWRREVPAYDKAIRAVEQLLKSWPPSPHGLPLVAHLDPDTRVVSIVLHGTPRQANDADRELFQWGFAGGSWTWEQHGDVRFLRKTVAR</sequence>
<comment type="caution">
    <text evidence="1">The sequence shown here is derived from an EMBL/GenBank/DDBJ whole genome shotgun (WGS) entry which is preliminary data.</text>
</comment>
<evidence type="ECO:0000313" key="2">
    <source>
        <dbReference type="Proteomes" id="UP000598174"/>
    </source>
</evidence>
<reference evidence="1" key="1">
    <citation type="submission" date="2021-01" db="EMBL/GenBank/DDBJ databases">
        <title>Whole genome shotgun sequence of Actinoplanes ferrugineus NBRC 15555.</title>
        <authorList>
            <person name="Komaki H."/>
            <person name="Tamura T."/>
        </authorList>
    </citation>
    <scope>NUCLEOTIDE SEQUENCE</scope>
    <source>
        <strain evidence="1">NBRC 15555</strain>
    </source>
</reference>
<organism evidence="1 2">
    <name type="scientific">Paractinoplanes ferrugineus</name>
    <dbReference type="NCBI Taxonomy" id="113564"/>
    <lineage>
        <taxon>Bacteria</taxon>
        <taxon>Bacillati</taxon>
        <taxon>Actinomycetota</taxon>
        <taxon>Actinomycetes</taxon>
        <taxon>Micromonosporales</taxon>
        <taxon>Micromonosporaceae</taxon>
        <taxon>Paractinoplanes</taxon>
    </lineage>
</organism>
<name>A0A919JBH9_9ACTN</name>
<keyword evidence="2" id="KW-1185">Reference proteome</keyword>